<accession>K2JQ66</accession>
<keyword evidence="1" id="KW-0813">Transport</keyword>
<protein>
    <submittedName>
        <fullName evidence="6">ABC transporter ATP-binding protein</fullName>
    </submittedName>
</protein>
<dbReference type="PANTHER" id="PTHR42798">
    <property type="entry name" value="LIPOPROTEIN-RELEASING SYSTEM ATP-BINDING PROTEIN LOLD"/>
    <property type="match status" value="1"/>
</dbReference>
<comment type="caution">
    <text evidence="6">The sequence shown here is derived from an EMBL/GenBank/DDBJ whole genome shotgun (WGS) entry which is preliminary data.</text>
</comment>
<dbReference type="FunFam" id="3.40.50.300:FF:000032">
    <property type="entry name" value="Export ABC transporter ATP-binding protein"/>
    <property type="match status" value="1"/>
</dbReference>
<dbReference type="InterPro" id="IPR017911">
    <property type="entry name" value="MacB-like_ATP-bd"/>
</dbReference>
<dbReference type="SMART" id="SM00382">
    <property type="entry name" value="AAA"/>
    <property type="match status" value="1"/>
</dbReference>
<feature type="domain" description="ABC transporter" evidence="5">
    <location>
        <begin position="5"/>
        <end position="235"/>
    </location>
</feature>
<sequence length="235" mass="25701">MTDVICLEAIKKAFVMAGEPFWALRGIDLTIGRNDYLAIIGPSGSGKSTLLNILGCLDVPSEGHYWLAGEDVATLPQSQLARVRNHQIGFIFQSFNLLPRASALDNVAQPLVYQGFSLKERRQRALEALAKVGLADRANHRPNQLSGGQRQRVAIARALVTRPSILLADEPTGNLDSQTTRDIMALFDELHGEGQTIVVVTHEQDIANHCRRVVRVMDGVITSDSLVAGQESRLV</sequence>
<dbReference type="InterPro" id="IPR003593">
    <property type="entry name" value="AAA+_ATPase"/>
</dbReference>
<dbReference type="RefSeq" id="WP_008482959.1">
    <property type="nucleotide sequence ID" value="NZ_AMRI01000004.1"/>
</dbReference>
<dbReference type="InterPro" id="IPR003439">
    <property type="entry name" value="ABC_transporter-like_ATP-bd"/>
</dbReference>
<reference evidence="6 7" key="1">
    <citation type="journal article" date="2012" name="J. Bacteriol.">
        <title>Genome Sequence of Gallaecimonas xiamenensis Type Strain 3-C-1.</title>
        <authorList>
            <person name="Lai Q."/>
            <person name="Wang L."/>
            <person name="Wang W."/>
            <person name="Shao Z."/>
        </authorList>
    </citation>
    <scope>NUCLEOTIDE SEQUENCE [LARGE SCALE GENOMIC DNA]</scope>
    <source>
        <strain evidence="6 7">3-C-1</strain>
    </source>
</reference>
<evidence type="ECO:0000259" key="5">
    <source>
        <dbReference type="PROSITE" id="PS50893"/>
    </source>
</evidence>
<gene>
    <name evidence="6" type="ORF">B3C1_03525</name>
</gene>
<dbReference type="EMBL" id="AMRI01000004">
    <property type="protein sequence ID" value="EKE76632.1"/>
    <property type="molecule type" value="Genomic_DNA"/>
</dbReference>
<evidence type="ECO:0000256" key="2">
    <source>
        <dbReference type="ARBA" id="ARBA00022741"/>
    </source>
</evidence>
<dbReference type="GO" id="GO:0016887">
    <property type="term" value="F:ATP hydrolysis activity"/>
    <property type="evidence" value="ECO:0007669"/>
    <property type="project" value="InterPro"/>
</dbReference>
<organism evidence="6 7">
    <name type="scientific">Gallaecimonas xiamenensis 3-C-1</name>
    <dbReference type="NCBI Taxonomy" id="745411"/>
    <lineage>
        <taxon>Bacteria</taxon>
        <taxon>Pseudomonadati</taxon>
        <taxon>Pseudomonadota</taxon>
        <taxon>Gammaproteobacteria</taxon>
        <taxon>Enterobacterales</taxon>
        <taxon>Gallaecimonadaceae</taxon>
        <taxon>Gallaecimonas</taxon>
    </lineage>
</organism>
<evidence type="ECO:0000313" key="7">
    <source>
        <dbReference type="Proteomes" id="UP000006755"/>
    </source>
</evidence>
<keyword evidence="2" id="KW-0547">Nucleotide-binding</keyword>
<evidence type="ECO:0000256" key="1">
    <source>
        <dbReference type="ARBA" id="ARBA00022448"/>
    </source>
</evidence>
<dbReference type="Gene3D" id="3.40.50.300">
    <property type="entry name" value="P-loop containing nucleotide triphosphate hydrolases"/>
    <property type="match status" value="1"/>
</dbReference>
<dbReference type="GO" id="GO:0022857">
    <property type="term" value="F:transmembrane transporter activity"/>
    <property type="evidence" value="ECO:0007669"/>
    <property type="project" value="UniProtKB-ARBA"/>
</dbReference>
<dbReference type="GO" id="GO:0005524">
    <property type="term" value="F:ATP binding"/>
    <property type="evidence" value="ECO:0007669"/>
    <property type="project" value="UniProtKB-KW"/>
</dbReference>
<dbReference type="PROSITE" id="PS00211">
    <property type="entry name" value="ABC_TRANSPORTER_1"/>
    <property type="match status" value="1"/>
</dbReference>
<dbReference type="PANTHER" id="PTHR42798:SF6">
    <property type="entry name" value="CELL DIVISION ATP-BINDING PROTEIN FTSE"/>
    <property type="match status" value="1"/>
</dbReference>
<keyword evidence="3 6" id="KW-0067">ATP-binding</keyword>
<evidence type="ECO:0000256" key="4">
    <source>
        <dbReference type="ARBA" id="ARBA00038388"/>
    </source>
</evidence>
<dbReference type="STRING" id="745411.B3C1_03525"/>
<dbReference type="PROSITE" id="PS50893">
    <property type="entry name" value="ABC_TRANSPORTER_2"/>
    <property type="match status" value="1"/>
</dbReference>
<evidence type="ECO:0000256" key="3">
    <source>
        <dbReference type="ARBA" id="ARBA00022840"/>
    </source>
</evidence>
<dbReference type="Proteomes" id="UP000006755">
    <property type="component" value="Unassembled WGS sequence"/>
</dbReference>
<name>K2JQ66_9GAMM</name>
<dbReference type="GO" id="GO:1902495">
    <property type="term" value="C:transmembrane transporter complex"/>
    <property type="evidence" value="ECO:0007669"/>
    <property type="project" value="UniProtKB-ARBA"/>
</dbReference>
<dbReference type="Pfam" id="PF00005">
    <property type="entry name" value="ABC_tran"/>
    <property type="match status" value="1"/>
</dbReference>
<dbReference type="OrthoDB" id="9801477at2"/>
<dbReference type="AlphaFoldDB" id="K2JQ66"/>
<dbReference type="eggNOG" id="COG1136">
    <property type="taxonomic scope" value="Bacteria"/>
</dbReference>
<comment type="similarity">
    <text evidence="4">Belongs to the ABC transporter superfamily. Macrolide exporter (TC 3.A.1.122) family.</text>
</comment>
<evidence type="ECO:0000313" key="6">
    <source>
        <dbReference type="EMBL" id="EKE76632.1"/>
    </source>
</evidence>
<dbReference type="CDD" id="cd03255">
    <property type="entry name" value="ABC_MJ0796_LolCDE_FtsE"/>
    <property type="match status" value="1"/>
</dbReference>
<proteinExistence type="inferred from homology"/>
<dbReference type="InterPro" id="IPR027417">
    <property type="entry name" value="P-loop_NTPase"/>
</dbReference>
<dbReference type="SUPFAM" id="SSF52540">
    <property type="entry name" value="P-loop containing nucleoside triphosphate hydrolases"/>
    <property type="match status" value="1"/>
</dbReference>
<keyword evidence="7" id="KW-1185">Reference proteome</keyword>
<dbReference type="InterPro" id="IPR017871">
    <property type="entry name" value="ABC_transporter-like_CS"/>
</dbReference>